<keyword evidence="3" id="KW-1185">Reference proteome</keyword>
<gene>
    <name evidence="2" type="ORF">U9M48_030445</name>
</gene>
<name>A0AAQ3U082_PASNO</name>
<reference evidence="2 3" key="1">
    <citation type="submission" date="2024-02" db="EMBL/GenBank/DDBJ databases">
        <title>High-quality chromosome-scale genome assembly of Pensacola bahiagrass (Paspalum notatum Flugge var. saurae).</title>
        <authorList>
            <person name="Vega J.M."/>
            <person name="Podio M."/>
            <person name="Orjuela J."/>
            <person name="Siena L.A."/>
            <person name="Pessino S.C."/>
            <person name="Combes M.C."/>
            <person name="Mariac C."/>
            <person name="Albertini E."/>
            <person name="Pupilli F."/>
            <person name="Ortiz J.P.A."/>
            <person name="Leblanc O."/>
        </authorList>
    </citation>
    <scope>NUCLEOTIDE SEQUENCE [LARGE SCALE GENOMIC DNA]</scope>
    <source>
        <strain evidence="2">R1</strain>
        <tissue evidence="2">Leaf</tissue>
    </source>
</reference>
<feature type="non-terminal residue" evidence="2">
    <location>
        <position position="204"/>
    </location>
</feature>
<feature type="domain" description="Reverse transcriptase zinc-binding" evidence="1">
    <location>
        <begin position="27"/>
        <end position="111"/>
    </location>
</feature>
<dbReference type="Pfam" id="PF13966">
    <property type="entry name" value="zf-RVT"/>
    <property type="match status" value="1"/>
</dbReference>
<organism evidence="2 3">
    <name type="scientific">Paspalum notatum var. saurae</name>
    <dbReference type="NCBI Taxonomy" id="547442"/>
    <lineage>
        <taxon>Eukaryota</taxon>
        <taxon>Viridiplantae</taxon>
        <taxon>Streptophyta</taxon>
        <taxon>Embryophyta</taxon>
        <taxon>Tracheophyta</taxon>
        <taxon>Spermatophyta</taxon>
        <taxon>Magnoliopsida</taxon>
        <taxon>Liliopsida</taxon>
        <taxon>Poales</taxon>
        <taxon>Poaceae</taxon>
        <taxon>PACMAD clade</taxon>
        <taxon>Panicoideae</taxon>
        <taxon>Andropogonodae</taxon>
        <taxon>Paspaleae</taxon>
        <taxon>Paspalinae</taxon>
        <taxon>Paspalum</taxon>
    </lineage>
</organism>
<sequence length="204" mass="23059">LWDVLENIILSQDPDMHVWRLDASGSFSSKSCYKAFFLGAITFEPWKRLWKSWAPPKCKVFLWLALRNKCWTTDCLAMRGLPHPSQCVLCDQEEETVQHILTSCVFARQFWHHLLAALGMSSFAPSNWKSGETKKKGFNSLLILGAWTLWNHRNKCVFEGRSPSIPAALKFFREESKIWCLAGASKLQALIGLDVGLGSGGGLR</sequence>
<accession>A0AAQ3U082</accession>
<protein>
    <recommendedName>
        <fullName evidence="1">Reverse transcriptase zinc-binding domain-containing protein</fullName>
    </recommendedName>
</protein>
<proteinExistence type="predicted"/>
<evidence type="ECO:0000313" key="2">
    <source>
        <dbReference type="EMBL" id="WVZ83279.1"/>
    </source>
</evidence>
<dbReference type="Proteomes" id="UP001341281">
    <property type="component" value="Chromosome 07"/>
</dbReference>
<dbReference type="InterPro" id="IPR026960">
    <property type="entry name" value="RVT-Znf"/>
</dbReference>
<dbReference type="EMBL" id="CP144751">
    <property type="protein sequence ID" value="WVZ83279.1"/>
    <property type="molecule type" value="Genomic_DNA"/>
</dbReference>
<evidence type="ECO:0000259" key="1">
    <source>
        <dbReference type="Pfam" id="PF13966"/>
    </source>
</evidence>
<dbReference type="AlphaFoldDB" id="A0AAQ3U082"/>
<evidence type="ECO:0000313" key="3">
    <source>
        <dbReference type="Proteomes" id="UP001341281"/>
    </source>
</evidence>